<dbReference type="InterPro" id="IPR035093">
    <property type="entry name" value="RelE/ParE_toxin_dom_sf"/>
</dbReference>
<dbReference type="Proteomes" id="UP000002420">
    <property type="component" value="Chromosome"/>
</dbReference>
<keyword evidence="2" id="KW-1185">Reference proteome</keyword>
<sequence length="92" mass="10331">MTWTVKLSRAAEKQKSKLPKTLRQILYALIGDIEAGGPVRGDWPNYGKLSSARHHCHLKKGNPTYVAVWEVKDGKIKLVEVTYAGTHEKAPY</sequence>
<name>B3E6N1_TRIL1</name>
<evidence type="ECO:0000313" key="2">
    <source>
        <dbReference type="Proteomes" id="UP000002420"/>
    </source>
</evidence>
<dbReference type="STRING" id="398767.Glov_1134"/>
<dbReference type="AlphaFoldDB" id="B3E6N1"/>
<dbReference type="eggNOG" id="ENOG50336AV">
    <property type="taxonomic scope" value="Bacteria"/>
</dbReference>
<evidence type="ECO:0000313" key="1">
    <source>
        <dbReference type="EMBL" id="ACD94856.1"/>
    </source>
</evidence>
<reference evidence="1 2" key="1">
    <citation type="submission" date="2008-05" db="EMBL/GenBank/DDBJ databases">
        <title>Complete sequence of chromosome of Geobacter lovleyi SZ.</title>
        <authorList>
            <consortium name="US DOE Joint Genome Institute"/>
            <person name="Lucas S."/>
            <person name="Copeland A."/>
            <person name="Lapidus A."/>
            <person name="Glavina del Rio T."/>
            <person name="Dalin E."/>
            <person name="Tice H."/>
            <person name="Bruce D."/>
            <person name="Goodwin L."/>
            <person name="Pitluck S."/>
            <person name="Chertkov O."/>
            <person name="Meincke L."/>
            <person name="Brettin T."/>
            <person name="Detter J.C."/>
            <person name="Han C."/>
            <person name="Tapia R."/>
            <person name="Kuske C.R."/>
            <person name="Schmutz J."/>
            <person name="Larimer F."/>
            <person name="Land M."/>
            <person name="Hauser L."/>
            <person name="Kyrpides N."/>
            <person name="Mikhailova N."/>
            <person name="Sung Y."/>
            <person name="Fletcher K.E."/>
            <person name="Ritalahti K.M."/>
            <person name="Loeffler F.E."/>
            <person name="Richardson P."/>
        </authorList>
    </citation>
    <scope>NUCLEOTIDE SEQUENCE [LARGE SCALE GENOMIC DNA]</scope>
    <source>
        <strain evidence="2">ATCC BAA-1151 / DSM 17278 / SZ</strain>
    </source>
</reference>
<protein>
    <submittedName>
        <fullName evidence="1">Conserved hypothetical cytosolic protein</fullName>
    </submittedName>
</protein>
<dbReference type="KEGG" id="glo:Glov_1134"/>
<dbReference type="SUPFAM" id="SSF143011">
    <property type="entry name" value="RelE-like"/>
    <property type="match status" value="1"/>
</dbReference>
<gene>
    <name evidence="1" type="ordered locus">Glov_1134</name>
</gene>
<dbReference type="RefSeq" id="WP_012469205.1">
    <property type="nucleotide sequence ID" value="NC_010814.1"/>
</dbReference>
<accession>B3E6N1</accession>
<dbReference type="EMBL" id="CP001089">
    <property type="protein sequence ID" value="ACD94856.1"/>
    <property type="molecule type" value="Genomic_DNA"/>
</dbReference>
<dbReference type="HOGENOM" id="CLU_171169_0_0_7"/>
<organism evidence="1 2">
    <name type="scientific">Trichlorobacter lovleyi (strain ATCC BAA-1151 / DSM 17278 / SZ)</name>
    <name type="common">Geobacter lovleyi</name>
    <dbReference type="NCBI Taxonomy" id="398767"/>
    <lineage>
        <taxon>Bacteria</taxon>
        <taxon>Pseudomonadati</taxon>
        <taxon>Thermodesulfobacteriota</taxon>
        <taxon>Desulfuromonadia</taxon>
        <taxon>Geobacterales</taxon>
        <taxon>Geobacteraceae</taxon>
        <taxon>Trichlorobacter</taxon>
    </lineage>
</organism>
<proteinExistence type="predicted"/>